<accession>A0ABP8EM55</accession>
<dbReference type="Pfam" id="PF01476">
    <property type="entry name" value="LysM"/>
    <property type="match status" value="1"/>
</dbReference>
<dbReference type="InterPro" id="IPR036779">
    <property type="entry name" value="LysM_dom_sf"/>
</dbReference>
<dbReference type="EMBL" id="BAABAZ010000006">
    <property type="protein sequence ID" value="GAA4285017.1"/>
    <property type="molecule type" value="Genomic_DNA"/>
</dbReference>
<feature type="domain" description="LysM" evidence="1">
    <location>
        <begin position="65"/>
        <end position="114"/>
    </location>
</feature>
<evidence type="ECO:0000313" key="2">
    <source>
        <dbReference type="EMBL" id="GAA4285017.1"/>
    </source>
</evidence>
<organism evidence="2 3">
    <name type="scientific">Brevibacterium daeguense</name>
    <dbReference type="NCBI Taxonomy" id="909936"/>
    <lineage>
        <taxon>Bacteria</taxon>
        <taxon>Bacillati</taxon>
        <taxon>Actinomycetota</taxon>
        <taxon>Actinomycetes</taxon>
        <taxon>Micrococcales</taxon>
        <taxon>Brevibacteriaceae</taxon>
        <taxon>Brevibacterium</taxon>
    </lineage>
</organism>
<dbReference type="Proteomes" id="UP001501586">
    <property type="component" value="Unassembled WGS sequence"/>
</dbReference>
<dbReference type="CDD" id="cd00118">
    <property type="entry name" value="LysM"/>
    <property type="match status" value="1"/>
</dbReference>
<name>A0ABP8EM55_9MICO</name>
<protein>
    <recommendedName>
        <fullName evidence="1">LysM domain-containing protein</fullName>
    </recommendedName>
</protein>
<sequence length="117" mass="11811">MASAALSPAPRGSRLTSRGRRFVRLARTVAIVIAALAVGIAVALSASPQAAGASESALGGTGEYSVVIVEDGDSLWSIASEVSGGVDTRDVVLDIAEINNLGAHVVHPGQRLAIPAR</sequence>
<comment type="caution">
    <text evidence="2">The sequence shown here is derived from an EMBL/GenBank/DDBJ whole genome shotgun (WGS) entry which is preliminary data.</text>
</comment>
<gene>
    <name evidence="2" type="ORF">GCM10022261_25480</name>
</gene>
<dbReference type="Gene3D" id="3.10.350.10">
    <property type="entry name" value="LysM domain"/>
    <property type="match status" value="1"/>
</dbReference>
<dbReference type="SUPFAM" id="SSF54106">
    <property type="entry name" value="LysM domain"/>
    <property type="match status" value="1"/>
</dbReference>
<dbReference type="SMART" id="SM00257">
    <property type="entry name" value="LysM"/>
    <property type="match status" value="1"/>
</dbReference>
<proteinExistence type="predicted"/>
<dbReference type="PROSITE" id="PS51782">
    <property type="entry name" value="LYSM"/>
    <property type="match status" value="1"/>
</dbReference>
<reference evidence="3" key="1">
    <citation type="journal article" date="2019" name="Int. J. Syst. Evol. Microbiol.">
        <title>The Global Catalogue of Microorganisms (GCM) 10K type strain sequencing project: providing services to taxonomists for standard genome sequencing and annotation.</title>
        <authorList>
            <consortium name="The Broad Institute Genomics Platform"/>
            <consortium name="The Broad Institute Genome Sequencing Center for Infectious Disease"/>
            <person name="Wu L."/>
            <person name="Ma J."/>
        </authorList>
    </citation>
    <scope>NUCLEOTIDE SEQUENCE [LARGE SCALE GENOMIC DNA]</scope>
    <source>
        <strain evidence="3">JCM 17458</strain>
    </source>
</reference>
<dbReference type="RefSeq" id="WP_236862975.1">
    <property type="nucleotide sequence ID" value="NZ_BAABAZ010000006.1"/>
</dbReference>
<keyword evidence="3" id="KW-1185">Reference proteome</keyword>
<evidence type="ECO:0000259" key="1">
    <source>
        <dbReference type="PROSITE" id="PS51782"/>
    </source>
</evidence>
<dbReference type="InterPro" id="IPR018392">
    <property type="entry name" value="LysM"/>
</dbReference>
<evidence type="ECO:0000313" key="3">
    <source>
        <dbReference type="Proteomes" id="UP001501586"/>
    </source>
</evidence>